<dbReference type="Proteomes" id="UP000075883">
    <property type="component" value="Unassembled WGS sequence"/>
</dbReference>
<feature type="region of interest" description="Disordered" evidence="1">
    <location>
        <begin position="50"/>
        <end position="71"/>
    </location>
</feature>
<proteinExistence type="predicted"/>
<feature type="compositionally biased region" description="Gly residues" evidence="1">
    <location>
        <begin position="103"/>
        <end position="125"/>
    </location>
</feature>
<dbReference type="VEuPathDB" id="VectorBase:ACUA008956"/>
<dbReference type="AlphaFoldDB" id="A0A182M432"/>
<sequence>MYCSEYERRFLQSRSPAARKLFVSSESPSSNDRFIPCRVNNNWVTNFATISTKSNENSPQSTKKQRDCGENARDSVAYSCLLKNELLGTGIDDVKLVADDKSGNGGGGGGSGGGSNGGNGSGGGLHANSNRTGLFKYQSPTKQSSASINRQ</sequence>
<name>A0A182M432_9DIPT</name>
<reference evidence="2" key="2">
    <citation type="submission" date="2020-05" db="UniProtKB">
        <authorList>
            <consortium name="EnsemblMetazoa"/>
        </authorList>
    </citation>
    <scope>IDENTIFICATION</scope>
    <source>
        <strain evidence="2">A-37</strain>
    </source>
</reference>
<feature type="compositionally biased region" description="Polar residues" evidence="1">
    <location>
        <begin position="127"/>
        <end position="151"/>
    </location>
</feature>
<evidence type="ECO:0000313" key="2">
    <source>
        <dbReference type="EnsemblMetazoa" id="ACUA008956-PA"/>
    </source>
</evidence>
<protein>
    <submittedName>
        <fullName evidence="2">Uncharacterized protein</fullName>
    </submittedName>
</protein>
<organism evidence="2 3">
    <name type="scientific">Anopheles culicifacies</name>
    <dbReference type="NCBI Taxonomy" id="139723"/>
    <lineage>
        <taxon>Eukaryota</taxon>
        <taxon>Metazoa</taxon>
        <taxon>Ecdysozoa</taxon>
        <taxon>Arthropoda</taxon>
        <taxon>Hexapoda</taxon>
        <taxon>Insecta</taxon>
        <taxon>Pterygota</taxon>
        <taxon>Neoptera</taxon>
        <taxon>Endopterygota</taxon>
        <taxon>Diptera</taxon>
        <taxon>Nematocera</taxon>
        <taxon>Culicoidea</taxon>
        <taxon>Culicidae</taxon>
        <taxon>Anophelinae</taxon>
        <taxon>Anopheles</taxon>
        <taxon>culicifacies species complex</taxon>
    </lineage>
</organism>
<evidence type="ECO:0000256" key="1">
    <source>
        <dbReference type="SAM" id="MobiDB-lite"/>
    </source>
</evidence>
<keyword evidence="3" id="KW-1185">Reference proteome</keyword>
<evidence type="ECO:0000313" key="3">
    <source>
        <dbReference type="Proteomes" id="UP000075883"/>
    </source>
</evidence>
<reference evidence="3" key="1">
    <citation type="submission" date="2013-09" db="EMBL/GenBank/DDBJ databases">
        <title>The Genome Sequence of Anopheles culicifacies species A.</title>
        <authorList>
            <consortium name="The Broad Institute Genomics Platform"/>
            <person name="Neafsey D.E."/>
            <person name="Besansky N."/>
            <person name="Howell P."/>
            <person name="Walton C."/>
            <person name="Young S.K."/>
            <person name="Zeng Q."/>
            <person name="Gargeya S."/>
            <person name="Fitzgerald M."/>
            <person name="Haas B."/>
            <person name="Abouelleil A."/>
            <person name="Allen A.W."/>
            <person name="Alvarado L."/>
            <person name="Arachchi H.M."/>
            <person name="Berlin A.M."/>
            <person name="Chapman S.B."/>
            <person name="Gainer-Dewar J."/>
            <person name="Goldberg J."/>
            <person name="Griggs A."/>
            <person name="Gujja S."/>
            <person name="Hansen M."/>
            <person name="Howarth C."/>
            <person name="Imamovic A."/>
            <person name="Ireland A."/>
            <person name="Larimer J."/>
            <person name="McCowan C."/>
            <person name="Murphy C."/>
            <person name="Pearson M."/>
            <person name="Poon T.W."/>
            <person name="Priest M."/>
            <person name="Roberts A."/>
            <person name="Saif S."/>
            <person name="Shea T."/>
            <person name="Sisk P."/>
            <person name="Sykes S."/>
            <person name="Wortman J."/>
            <person name="Nusbaum C."/>
            <person name="Birren B."/>
        </authorList>
    </citation>
    <scope>NUCLEOTIDE SEQUENCE [LARGE SCALE GENOMIC DNA]</scope>
    <source>
        <strain evidence="3">A-37</strain>
    </source>
</reference>
<feature type="region of interest" description="Disordered" evidence="1">
    <location>
        <begin position="96"/>
        <end position="151"/>
    </location>
</feature>
<accession>A0A182M432</accession>
<dbReference type="STRING" id="139723.A0A182M432"/>
<feature type="compositionally biased region" description="Polar residues" evidence="1">
    <location>
        <begin position="50"/>
        <end position="62"/>
    </location>
</feature>
<dbReference type="EnsemblMetazoa" id="ACUA008956-RA">
    <property type="protein sequence ID" value="ACUA008956-PA"/>
    <property type="gene ID" value="ACUA008956"/>
</dbReference>
<dbReference type="EMBL" id="AXCM01006617">
    <property type="status" value="NOT_ANNOTATED_CDS"/>
    <property type="molecule type" value="Genomic_DNA"/>
</dbReference>